<keyword evidence="1" id="KW-0732">Signal</keyword>
<gene>
    <name evidence="2" type="ORF">OPKNFCMD_1945</name>
</gene>
<evidence type="ECO:0008006" key="4">
    <source>
        <dbReference type="Google" id="ProtNLM"/>
    </source>
</evidence>
<evidence type="ECO:0000256" key="1">
    <source>
        <dbReference type="SAM" id="SignalP"/>
    </source>
</evidence>
<dbReference type="EMBL" id="BPQH01000005">
    <property type="protein sequence ID" value="GJD49215.1"/>
    <property type="molecule type" value="Genomic_DNA"/>
</dbReference>
<feature type="chain" id="PRO_5046495332" description="UrcA family protein" evidence="1">
    <location>
        <begin position="20"/>
        <end position="104"/>
    </location>
</feature>
<protein>
    <recommendedName>
        <fullName evidence="4">UrcA family protein</fullName>
    </recommendedName>
</protein>
<organism evidence="2 3">
    <name type="scientific">Methylobacterium crusticola</name>
    <dbReference type="NCBI Taxonomy" id="1697972"/>
    <lineage>
        <taxon>Bacteria</taxon>
        <taxon>Pseudomonadati</taxon>
        <taxon>Pseudomonadota</taxon>
        <taxon>Alphaproteobacteria</taxon>
        <taxon>Hyphomicrobiales</taxon>
        <taxon>Methylobacteriaceae</taxon>
        <taxon>Methylobacterium</taxon>
    </lineage>
</organism>
<dbReference type="Proteomes" id="UP001055167">
    <property type="component" value="Unassembled WGS sequence"/>
</dbReference>
<reference evidence="2" key="1">
    <citation type="journal article" date="2021" name="Front. Microbiol.">
        <title>Comprehensive Comparative Genomics and Phenotyping of Methylobacterium Species.</title>
        <authorList>
            <person name="Alessa O."/>
            <person name="Ogura Y."/>
            <person name="Fujitani Y."/>
            <person name="Takami H."/>
            <person name="Hayashi T."/>
            <person name="Sahin N."/>
            <person name="Tani A."/>
        </authorList>
    </citation>
    <scope>NUCLEOTIDE SEQUENCE</scope>
    <source>
        <strain evidence="2">KCTC 52305</strain>
    </source>
</reference>
<proteinExistence type="predicted"/>
<accession>A0ABQ4QV42</accession>
<evidence type="ECO:0000313" key="2">
    <source>
        <dbReference type="EMBL" id="GJD49215.1"/>
    </source>
</evidence>
<sequence>MRAAATILLLLASPAPARAQTADGPLRLRIHPNGASATPGDGPALDAAEIARAALAAREAFEARVTARARRAVASVCTGCLAPEPAATGALPAPAPGPGAAPAP</sequence>
<feature type="signal peptide" evidence="1">
    <location>
        <begin position="1"/>
        <end position="19"/>
    </location>
</feature>
<reference evidence="2" key="2">
    <citation type="submission" date="2021-08" db="EMBL/GenBank/DDBJ databases">
        <authorList>
            <person name="Tani A."/>
            <person name="Ola A."/>
            <person name="Ogura Y."/>
            <person name="Katsura K."/>
            <person name="Hayashi T."/>
        </authorList>
    </citation>
    <scope>NUCLEOTIDE SEQUENCE</scope>
    <source>
        <strain evidence="2">KCTC 52305</strain>
    </source>
</reference>
<name>A0ABQ4QV42_9HYPH</name>
<evidence type="ECO:0000313" key="3">
    <source>
        <dbReference type="Proteomes" id="UP001055167"/>
    </source>
</evidence>
<keyword evidence="3" id="KW-1185">Reference proteome</keyword>
<comment type="caution">
    <text evidence="2">The sequence shown here is derived from an EMBL/GenBank/DDBJ whole genome shotgun (WGS) entry which is preliminary data.</text>
</comment>